<keyword evidence="2" id="KW-0687">Ribonucleoprotein</keyword>
<protein>
    <recommendedName>
        <fullName evidence="3 4">50S ribosomal protein L15</fullName>
    </recommendedName>
</protein>
<evidence type="ECO:0000256" key="3">
    <source>
        <dbReference type="ARBA" id="ARBA00035497"/>
    </source>
</evidence>
<evidence type="ECO:0000256" key="2">
    <source>
        <dbReference type="ARBA" id="ARBA00023274"/>
    </source>
</evidence>
<organism evidence="6 7">
    <name type="scientific">Candidatus Collierbacteria bacterium CG10_big_fil_rev_8_21_14_0_10_43_36</name>
    <dbReference type="NCBI Taxonomy" id="1974534"/>
    <lineage>
        <taxon>Bacteria</taxon>
        <taxon>Candidatus Collieribacteriota</taxon>
    </lineage>
</organism>
<proteinExistence type="predicted"/>
<dbReference type="Proteomes" id="UP000230730">
    <property type="component" value="Unassembled WGS sequence"/>
</dbReference>
<keyword evidence="1 6" id="KW-0689">Ribosomal protein</keyword>
<evidence type="ECO:0000313" key="7">
    <source>
        <dbReference type="Proteomes" id="UP000230730"/>
    </source>
</evidence>
<accession>A0A2H0VKQ1</accession>
<evidence type="ECO:0000256" key="4">
    <source>
        <dbReference type="RuleBase" id="RU003889"/>
    </source>
</evidence>
<evidence type="ECO:0000313" key="6">
    <source>
        <dbReference type="EMBL" id="PIR99677.1"/>
    </source>
</evidence>
<sequence>IIATGKLTKALQVAVPASAGAIQAIEAAGGKYLPTK</sequence>
<reference evidence="7" key="1">
    <citation type="submission" date="2017-09" db="EMBL/GenBank/DDBJ databases">
        <title>Depth-based differentiation of microbial function through sediment-hosted aquifers and enrichment of novel symbionts in the deep terrestrial subsurface.</title>
        <authorList>
            <person name="Probst A.J."/>
            <person name="Ladd B."/>
            <person name="Jarett J.K."/>
            <person name="Geller-Mcgrath D.E."/>
            <person name="Sieber C.M.K."/>
            <person name="Emerson J.B."/>
            <person name="Anantharaman K."/>
            <person name="Thomas B.C."/>
            <person name="Malmstrom R."/>
            <person name="Stieglmeier M."/>
            <person name="Klingl A."/>
            <person name="Woyke T."/>
            <person name="Ryan C.M."/>
            <person name="Banfield J.F."/>
        </authorList>
    </citation>
    <scope>NUCLEOTIDE SEQUENCE [LARGE SCALE GENOMIC DNA]</scope>
</reference>
<dbReference type="AlphaFoldDB" id="A0A2H0VKQ1"/>
<gene>
    <name evidence="6" type="ORF">COT86_02695</name>
</gene>
<dbReference type="GO" id="GO:0005840">
    <property type="term" value="C:ribosome"/>
    <property type="evidence" value="ECO:0007669"/>
    <property type="project" value="UniProtKB-KW"/>
</dbReference>
<dbReference type="Gene3D" id="3.100.10.10">
    <property type="match status" value="1"/>
</dbReference>
<dbReference type="InterPro" id="IPR036227">
    <property type="entry name" value="Ribosomal_uL15/eL18_sf"/>
</dbReference>
<feature type="domain" description="Large ribosomal subunit protein uL15/eL18" evidence="5">
    <location>
        <begin position="1"/>
        <end position="31"/>
    </location>
</feature>
<dbReference type="InterPro" id="IPR021131">
    <property type="entry name" value="Ribosomal_uL15/eL18"/>
</dbReference>
<dbReference type="SUPFAM" id="SSF52080">
    <property type="entry name" value="Ribosomal proteins L15p and L18e"/>
    <property type="match status" value="1"/>
</dbReference>
<dbReference type="EMBL" id="PFAE01000045">
    <property type="protein sequence ID" value="PIR99677.1"/>
    <property type="molecule type" value="Genomic_DNA"/>
</dbReference>
<comment type="caution">
    <text evidence="6">The sequence shown here is derived from an EMBL/GenBank/DDBJ whole genome shotgun (WGS) entry which is preliminary data.</text>
</comment>
<evidence type="ECO:0000259" key="5">
    <source>
        <dbReference type="Pfam" id="PF00828"/>
    </source>
</evidence>
<dbReference type="GO" id="GO:1990904">
    <property type="term" value="C:ribonucleoprotein complex"/>
    <property type="evidence" value="ECO:0007669"/>
    <property type="project" value="UniProtKB-KW"/>
</dbReference>
<feature type="non-terminal residue" evidence="6">
    <location>
        <position position="1"/>
    </location>
</feature>
<name>A0A2H0VKQ1_9BACT</name>
<evidence type="ECO:0000256" key="1">
    <source>
        <dbReference type="ARBA" id="ARBA00022980"/>
    </source>
</evidence>
<dbReference type="Pfam" id="PF00828">
    <property type="entry name" value="Ribosomal_L27A"/>
    <property type="match status" value="1"/>
</dbReference>